<evidence type="ECO:0000256" key="7">
    <source>
        <dbReference type="ARBA" id="ARBA00023235"/>
    </source>
</evidence>
<dbReference type="PROSITE" id="PS50072">
    <property type="entry name" value="CSA_PPIASE_2"/>
    <property type="match status" value="1"/>
</dbReference>
<evidence type="ECO:0000256" key="5">
    <source>
        <dbReference type="ARBA" id="ARBA00022490"/>
    </source>
</evidence>
<dbReference type="GO" id="GO:0006457">
    <property type="term" value="P:protein folding"/>
    <property type="evidence" value="ECO:0007669"/>
    <property type="project" value="InterPro"/>
</dbReference>
<dbReference type="EMBL" id="BJUV01000017">
    <property type="protein sequence ID" value="GEK83610.1"/>
    <property type="molecule type" value="Genomic_DNA"/>
</dbReference>
<evidence type="ECO:0000256" key="2">
    <source>
        <dbReference type="ARBA" id="ARBA00002388"/>
    </source>
</evidence>
<dbReference type="Gene3D" id="2.40.100.10">
    <property type="entry name" value="Cyclophilin-like"/>
    <property type="match status" value="1"/>
</dbReference>
<dbReference type="InterPro" id="IPR029000">
    <property type="entry name" value="Cyclophilin-like_dom_sf"/>
</dbReference>
<dbReference type="GO" id="GO:0005737">
    <property type="term" value="C:cytoplasm"/>
    <property type="evidence" value="ECO:0007669"/>
    <property type="project" value="UniProtKB-SubCell"/>
</dbReference>
<evidence type="ECO:0000256" key="4">
    <source>
        <dbReference type="ARBA" id="ARBA00007365"/>
    </source>
</evidence>
<protein>
    <recommendedName>
        <fullName evidence="8">Peptidyl-prolyl cis-trans isomerase</fullName>
        <shortName evidence="8">PPIase</shortName>
        <ecNumber evidence="8">5.2.1.8</ecNumber>
    </recommendedName>
</protein>
<dbReference type="Pfam" id="PF00160">
    <property type="entry name" value="Pro_isomerase"/>
    <property type="match status" value="1"/>
</dbReference>
<sequence>MSKHTSVATVNTTLGTIKVNLFGNHAPKTVANFTGLATGTIEWKHPATGKVSTDKLYDGVIFHRIIKDFMLQGGDPLGQGIGGPGYQFDDEIHPELDFSKPYVLAMANAGTQGGKGTNGSQFFITTVATPWLQGKHTIFGEVADDESKKVVDAIEAVKTDGRDKPLDDVVIESVTIDEV</sequence>
<dbReference type="Proteomes" id="UP000321154">
    <property type="component" value="Unassembled WGS sequence"/>
</dbReference>
<evidence type="ECO:0000256" key="1">
    <source>
        <dbReference type="ARBA" id="ARBA00000971"/>
    </source>
</evidence>
<dbReference type="OrthoDB" id="9807797at2"/>
<dbReference type="PIRSF" id="PIRSF001467">
    <property type="entry name" value="Peptidylpro_ismrse"/>
    <property type="match status" value="1"/>
</dbReference>
<reference evidence="10 12" key="1">
    <citation type="submission" date="2019-07" db="EMBL/GenBank/DDBJ databases">
        <title>Whole genome shotgun sequence of Frigoribacterium faeni NBRC 103066.</title>
        <authorList>
            <person name="Hosoyama A."/>
            <person name="Uohara A."/>
            <person name="Ohji S."/>
            <person name="Ichikawa N."/>
        </authorList>
    </citation>
    <scope>NUCLEOTIDE SEQUENCE [LARGE SCALE GENOMIC DNA]</scope>
    <source>
        <strain evidence="10 12">NBRC 103066</strain>
    </source>
</reference>
<proteinExistence type="inferred from homology"/>
<dbReference type="SUPFAM" id="SSF50891">
    <property type="entry name" value="Cyclophilin-like"/>
    <property type="match status" value="1"/>
</dbReference>
<organism evidence="11 13">
    <name type="scientific">Frigoribacterium faeni</name>
    <dbReference type="NCBI Taxonomy" id="145483"/>
    <lineage>
        <taxon>Bacteria</taxon>
        <taxon>Bacillati</taxon>
        <taxon>Actinomycetota</taxon>
        <taxon>Actinomycetes</taxon>
        <taxon>Micrococcales</taxon>
        <taxon>Microbacteriaceae</taxon>
        <taxon>Frigoribacterium</taxon>
    </lineage>
</organism>
<evidence type="ECO:0000313" key="10">
    <source>
        <dbReference type="EMBL" id="GEK83610.1"/>
    </source>
</evidence>
<feature type="domain" description="PPIase cyclophilin-type" evidence="9">
    <location>
        <begin position="4"/>
        <end position="176"/>
    </location>
</feature>
<comment type="subcellular location">
    <subcellularLocation>
        <location evidence="3">Cytoplasm</location>
    </subcellularLocation>
</comment>
<evidence type="ECO:0000256" key="3">
    <source>
        <dbReference type="ARBA" id="ARBA00004496"/>
    </source>
</evidence>
<comment type="catalytic activity">
    <reaction evidence="1 8">
        <text>[protein]-peptidylproline (omega=180) = [protein]-peptidylproline (omega=0)</text>
        <dbReference type="Rhea" id="RHEA:16237"/>
        <dbReference type="Rhea" id="RHEA-COMP:10747"/>
        <dbReference type="Rhea" id="RHEA-COMP:10748"/>
        <dbReference type="ChEBI" id="CHEBI:83833"/>
        <dbReference type="ChEBI" id="CHEBI:83834"/>
        <dbReference type="EC" id="5.2.1.8"/>
    </reaction>
</comment>
<comment type="function">
    <text evidence="2 8">PPIases accelerate the folding of proteins. It catalyzes the cis-trans isomerization of proline imidic peptide bonds in oligopeptides.</text>
</comment>
<dbReference type="EMBL" id="JACGWW010000004">
    <property type="protein sequence ID" value="MBA8814439.1"/>
    <property type="molecule type" value="Genomic_DNA"/>
</dbReference>
<evidence type="ECO:0000313" key="13">
    <source>
        <dbReference type="Proteomes" id="UP000522688"/>
    </source>
</evidence>
<keyword evidence="6 8" id="KW-0697">Rotamase</keyword>
<evidence type="ECO:0000256" key="6">
    <source>
        <dbReference type="ARBA" id="ARBA00023110"/>
    </source>
</evidence>
<comment type="similarity">
    <text evidence="4 8">Belongs to the cyclophilin-type PPIase family.</text>
</comment>
<dbReference type="AlphaFoldDB" id="A0A7W3PK55"/>
<keyword evidence="5" id="KW-0963">Cytoplasm</keyword>
<dbReference type="InterPro" id="IPR044666">
    <property type="entry name" value="Cyclophilin_A-like"/>
</dbReference>
<dbReference type="EC" id="5.2.1.8" evidence="8"/>
<reference evidence="11 13" key="2">
    <citation type="submission" date="2020-07" db="EMBL/GenBank/DDBJ databases">
        <title>Sequencing the genomes of 1000 actinobacteria strains.</title>
        <authorList>
            <person name="Klenk H.-P."/>
        </authorList>
    </citation>
    <scope>NUCLEOTIDE SEQUENCE [LARGE SCALE GENOMIC DNA]</scope>
    <source>
        <strain evidence="11 13">DSM 10309</strain>
    </source>
</reference>
<keyword evidence="12" id="KW-1185">Reference proteome</keyword>
<dbReference type="InterPro" id="IPR024936">
    <property type="entry name" value="Cyclophilin-type_PPIase"/>
</dbReference>
<dbReference type="GO" id="GO:0003755">
    <property type="term" value="F:peptidyl-prolyl cis-trans isomerase activity"/>
    <property type="evidence" value="ECO:0007669"/>
    <property type="project" value="UniProtKB-UniRule"/>
</dbReference>
<name>A0A7W3PK55_9MICO</name>
<dbReference type="PANTHER" id="PTHR45625:SF4">
    <property type="entry name" value="PEPTIDYLPROLYL ISOMERASE DOMAIN AND WD REPEAT-CONTAINING PROTEIN 1"/>
    <property type="match status" value="1"/>
</dbReference>
<evidence type="ECO:0000313" key="11">
    <source>
        <dbReference type="EMBL" id="MBA8814439.1"/>
    </source>
</evidence>
<dbReference type="PANTHER" id="PTHR45625">
    <property type="entry name" value="PEPTIDYL-PROLYL CIS-TRANS ISOMERASE-RELATED"/>
    <property type="match status" value="1"/>
</dbReference>
<dbReference type="Proteomes" id="UP000522688">
    <property type="component" value="Unassembled WGS sequence"/>
</dbReference>
<accession>A0A7W3PK55</accession>
<comment type="caution">
    <text evidence="11">The sequence shown here is derived from an EMBL/GenBank/DDBJ whole genome shotgun (WGS) entry which is preliminary data.</text>
</comment>
<keyword evidence="7 8" id="KW-0413">Isomerase</keyword>
<dbReference type="RefSeq" id="WP_146855504.1">
    <property type="nucleotide sequence ID" value="NZ_BAAAHR010000003.1"/>
</dbReference>
<dbReference type="FunFam" id="2.40.100.10:FF:000028">
    <property type="entry name" value="Peptidyl-prolyl cis-trans isomerase"/>
    <property type="match status" value="1"/>
</dbReference>
<dbReference type="InterPro" id="IPR002130">
    <property type="entry name" value="Cyclophilin-type_PPIase_dom"/>
</dbReference>
<dbReference type="PROSITE" id="PS00170">
    <property type="entry name" value="CSA_PPIASE_1"/>
    <property type="match status" value="1"/>
</dbReference>
<dbReference type="InterPro" id="IPR020892">
    <property type="entry name" value="Cyclophilin-type_PPIase_CS"/>
</dbReference>
<evidence type="ECO:0000313" key="12">
    <source>
        <dbReference type="Proteomes" id="UP000321154"/>
    </source>
</evidence>
<evidence type="ECO:0000259" key="9">
    <source>
        <dbReference type="PROSITE" id="PS50072"/>
    </source>
</evidence>
<evidence type="ECO:0000256" key="8">
    <source>
        <dbReference type="RuleBase" id="RU363019"/>
    </source>
</evidence>
<dbReference type="PRINTS" id="PR00153">
    <property type="entry name" value="CSAPPISMRASE"/>
</dbReference>
<gene>
    <name evidence="11" type="ORF">FB463_002710</name>
    <name evidence="10" type="ORF">FFA01_19190</name>
</gene>